<gene>
    <name evidence="1" type="ORF">METZ01_LOCUS297952</name>
</gene>
<organism evidence="1">
    <name type="scientific">marine metagenome</name>
    <dbReference type="NCBI Taxonomy" id="408172"/>
    <lineage>
        <taxon>unclassified sequences</taxon>
        <taxon>metagenomes</taxon>
        <taxon>ecological metagenomes</taxon>
    </lineage>
</organism>
<reference evidence="1" key="1">
    <citation type="submission" date="2018-05" db="EMBL/GenBank/DDBJ databases">
        <authorList>
            <person name="Lanie J.A."/>
            <person name="Ng W.-L."/>
            <person name="Kazmierczak K.M."/>
            <person name="Andrzejewski T.M."/>
            <person name="Davidsen T.M."/>
            <person name="Wayne K.J."/>
            <person name="Tettelin H."/>
            <person name="Glass J.I."/>
            <person name="Rusch D."/>
            <person name="Podicherti R."/>
            <person name="Tsui H.-C.T."/>
            <person name="Winkler M.E."/>
        </authorList>
    </citation>
    <scope>NUCLEOTIDE SEQUENCE</scope>
</reference>
<sequence length="148" mass="17291">MPNWTDKVKQIWNSTKDIDDNIEDLIKASIKRTAIATHTDFDPWDPRLQKPEDIGHENNVETRRPPNLAIIKKYKHEGEEVEWRADHNNYGFRCEDIEEKTDNDLVIVSLGCSFTYGAGTHVEDRWTDVFCKKVQETTTLKVRNYNLA</sequence>
<protein>
    <submittedName>
        <fullName evidence="1">Uncharacterized protein</fullName>
    </submittedName>
</protein>
<proteinExistence type="predicted"/>
<accession>A0A382M920</accession>
<dbReference type="AlphaFoldDB" id="A0A382M920"/>
<name>A0A382M920_9ZZZZ</name>
<evidence type="ECO:0000313" key="1">
    <source>
        <dbReference type="EMBL" id="SVC45098.1"/>
    </source>
</evidence>
<feature type="non-terminal residue" evidence="1">
    <location>
        <position position="148"/>
    </location>
</feature>
<dbReference type="EMBL" id="UINC01091938">
    <property type="protein sequence ID" value="SVC45098.1"/>
    <property type="molecule type" value="Genomic_DNA"/>
</dbReference>